<dbReference type="RefSeq" id="WP_073094324.1">
    <property type="nucleotide sequence ID" value="NZ_FRCY01000005.1"/>
</dbReference>
<gene>
    <name evidence="3" type="ORF">SAMN04488057_10567</name>
</gene>
<dbReference type="Proteomes" id="UP000184513">
    <property type="component" value="Unassembled WGS sequence"/>
</dbReference>
<sequence length="230" mass="24915">MKAIRIPLLSVFIALLSLQVMAQNVETRNLDHFKKLSTGGSWDVVIQKGDQPGVRLESRNLDLRRVKTEVKDQTFQVYLEKGNYRNINLRVYITFTELEAIKNSGSGDLKSLSAIVADDLDITVSGSGDASFSSLQARSLNVTLSGSGDMEVLEGEVDGIEIRQSGSGDFEGLDLLAQDASIRTSGSGDTAIGVSRFLSVRGSGSGDVFYRGNPERNDVRFFGSGSLAKR</sequence>
<protein>
    <submittedName>
        <fullName evidence="3">Putative auto-transporter adhesin, head GIN domain</fullName>
    </submittedName>
</protein>
<evidence type="ECO:0000313" key="4">
    <source>
        <dbReference type="Proteomes" id="UP000184513"/>
    </source>
</evidence>
<organism evidence="3 4">
    <name type="scientific">Cyclobacterium lianum</name>
    <dbReference type="NCBI Taxonomy" id="388280"/>
    <lineage>
        <taxon>Bacteria</taxon>
        <taxon>Pseudomonadati</taxon>
        <taxon>Bacteroidota</taxon>
        <taxon>Cytophagia</taxon>
        <taxon>Cytophagales</taxon>
        <taxon>Cyclobacteriaceae</taxon>
        <taxon>Cyclobacterium</taxon>
    </lineage>
</organism>
<dbReference type="PANTHER" id="PTHR39200:SF1">
    <property type="entry name" value="AUTO-TRANSPORTER ADHESIN HEAD GIN DOMAIN-CONTAINING PROTEIN-RELATED"/>
    <property type="match status" value="1"/>
</dbReference>
<feature type="signal peptide" evidence="1">
    <location>
        <begin position="1"/>
        <end position="22"/>
    </location>
</feature>
<accession>A0A1M7N587</accession>
<reference evidence="3 4" key="1">
    <citation type="submission" date="2016-11" db="EMBL/GenBank/DDBJ databases">
        <authorList>
            <person name="Jaros S."/>
            <person name="Januszkiewicz K."/>
            <person name="Wedrychowicz H."/>
        </authorList>
    </citation>
    <scope>NUCLEOTIDE SEQUENCE [LARGE SCALE GENOMIC DNA]</scope>
    <source>
        <strain evidence="3 4">CGMCC 1.6102</strain>
    </source>
</reference>
<proteinExistence type="predicted"/>
<dbReference type="Gene3D" id="2.160.20.120">
    <property type="match status" value="1"/>
</dbReference>
<evidence type="ECO:0000313" key="3">
    <source>
        <dbReference type="EMBL" id="SHM98660.1"/>
    </source>
</evidence>
<keyword evidence="1" id="KW-0732">Signal</keyword>
<name>A0A1M7N587_9BACT</name>
<dbReference type="AlphaFoldDB" id="A0A1M7N587"/>
<dbReference type="Pfam" id="PF10988">
    <property type="entry name" value="DUF2807"/>
    <property type="match status" value="1"/>
</dbReference>
<feature type="domain" description="Putative auto-transporter adhesin head GIN" evidence="2">
    <location>
        <begin position="32"/>
        <end position="214"/>
    </location>
</feature>
<evidence type="ECO:0000256" key="1">
    <source>
        <dbReference type="SAM" id="SignalP"/>
    </source>
</evidence>
<dbReference type="InterPro" id="IPR021255">
    <property type="entry name" value="DUF2807"/>
</dbReference>
<dbReference type="OrthoDB" id="680270at2"/>
<dbReference type="STRING" id="388280.SAMN04488057_10567"/>
<evidence type="ECO:0000259" key="2">
    <source>
        <dbReference type="Pfam" id="PF10988"/>
    </source>
</evidence>
<dbReference type="PANTHER" id="PTHR39200">
    <property type="entry name" value="HYPOTHETICAL EXPORTED PROTEIN"/>
    <property type="match status" value="1"/>
</dbReference>
<dbReference type="EMBL" id="FRCY01000005">
    <property type="protein sequence ID" value="SHM98660.1"/>
    <property type="molecule type" value="Genomic_DNA"/>
</dbReference>
<feature type="chain" id="PRO_5009928387" evidence="1">
    <location>
        <begin position="23"/>
        <end position="230"/>
    </location>
</feature>
<keyword evidence="4" id="KW-1185">Reference proteome</keyword>